<name>A0A7J8BLW4_MOLMO</name>
<dbReference type="EMBL" id="JACASF010000024">
    <property type="protein sequence ID" value="KAF6399260.1"/>
    <property type="molecule type" value="Genomic_DNA"/>
</dbReference>
<feature type="transmembrane region" description="Helical" evidence="1">
    <location>
        <begin position="12"/>
        <end position="27"/>
    </location>
</feature>
<proteinExistence type="predicted"/>
<keyword evidence="1" id="KW-0812">Transmembrane</keyword>
<dbReference type="AlphaFoldDB" id="A0A7J8BLW4"/>
<evidence type="ECO:0000256" key="1">
    <source>
        <dbReference type="SAM" id="Phobius"/>
    </source>
</evidence>
<evidence type="ECO:0000313" key="2">
    <source>
        <dbReference type="EMBL" id="KAF6399260.1"/>
    </source>
</evidence>
<evidence type="ECO:0000313" key="3">
    <source>
        <dbReference type="Proteomes" id="UP000550707"/>
    </source>
</evidence>
<keyword evidence="1" id="KW-0472">Membrane</keyword>
<dbReference type="Proteomes" id="UP000550707">
    <property type="component" value="Unassembled WGS sequence"/>
</dbReference>
<sequence length="151" mass="17240">MSFVLNAQCQGLWLQWFGFFFFFFIDFREEGRKRDRNIDDREHRLAASCMTPTGDLACNLGMCPDQESNRPPLGAGVDAQPLNHTGWAGLALKKIFFFFNRLQVACEHGLEVSPAPCGSLVSADYFCILRNRNILQENESFVCFCSRHFSL</sequence>
<accession>A0A7J8BLW4</accession>
<reference evidence="2 3" key="1">
    <citation type="journal article" date="2020" name="Nature">
        <title>Six reference-quality genomes reveal evolution of bat adaptations.</title>
        <authorList>
            <person name="Jebb D."/>
            <person name="Huang Z."/>
            <person name="Pippel M."/>
            <person name="Hughes G.M."/>
            <person name="Lavrichenko K."/>
            <person name="Devanna P."/>
            <person name="Winkler S."/>
            <person name="Jermiin L.S."/>
            <person name="Skirmuntt E.C."/>
            <person name="Katzourakis A."/>
            <person name="Burkitt-Gray L."/>
            <person name="Ray D.A."/>
            <person name="Sullivan K.A.M."/>
            <person name="Roscito J.G."/>
            <person name="Kirilenko B.M."/>
            <person name="Davalos L.M."/>
            <person name="Corthals A.P."/>
            <person name="Power M.L."/>
            <person name="Jones G."/>
            <person name="Ransome R.D."/>
            <person name="Dechmann D.K.N."/>
            <person name="Locatelli A.G."/>
            <person name="Puechmaille S.J."/>
            <person name="Fedrigo O."/>
            <person name="Jarvis E.D."/>
            <person name="Hiller M."/>
            <person name="Vernes S.C."/>
            <person name="Myers E.W."/>
            <person name="Teeling E.C."/>
        </authorList>
    </citation>
    <scope>NUCLEOTIDE SEQUENCE [LARGE SCALE GENOMIC DNA]</scope>
    <source>
        <strain evidence="2">MMolMol1</strain>
        <tissue evidence="2">Muscle</tissue>
    </source>
</reference>
<dbReference type="InParanoid" id="A0A7J8BLW4"/>
<organism evidence="2 3">
    <name type="scientific">Molossus molossus</name>
    <name type="common">Pallas' mastiff bat</name>
    <name type="synonym">Vespertilio molossus</name>
    <dbReference type="NCBI Taxonomy" id="27622"/>
    <lineage>
        <taxon>Eukaryota</taxon>
        <taxon>Metazoa</taxon>
        <taxon>Chordata</taxon>
        <taxon>Craniata</taxon>
        <taxon>Vertebrata</taxon>
        <taxon>Euteleostomi</taxon>
        <taxon>Mammalia</taxon>
        <taxon>Eutheria</taxon>
        <taxon>Laurasiatheria</taxon>
        <taxon>Chiroptera</taxon>
        <taxon>Yangochiroptera</taxon>
        <taxon>Molossidae</taxon>
        <taxon>Molossus</taxon>
    </lineage>
</organism>
<gene>
    <name evidence="2" type="ORF">HJG59_010155</name>
</gene>
<keyword evidence="3" id="KW-1185">Reference proteome</keyword>
<comment type="caution">
    <text evidence="2">The sequence shown here is derived from an EMBL/GenBank/DDBJ whole genome shotgun (WGS) entry which is preliminary data.</text>
</comment>
<protein>
    <submittedName>
        <fullName evidence="2">Uncharacterized protein</fullName>
    </submittedName>
</protein>
<keyword evidence="1" id="KW-1133">Transmembrane helix</keyword>